<proteinExistence type="predicted"/>
<evidence type="ECO:0000313" key="1">
    <source>
        <dbReference type="EMBL" id="MPM38035.1"/>
    </source>
</evidence>
<sequence>MDFFDYFSRIADNGDKKLGRKNFPAELFGMLFLVSVVIQRIP</sequence>
<protein>
    <submittedName>
        <fullName evidence="1">Uncharacterized protein</fullName>
    </submittedName>
</protein>
<organism evidence="1">
    <name type="scientific">bioreactor metagenome</name>
    <dbReference type="NCBI Taxonomy" id="1076179"/>
    <lineage>
        <taxon>unclassified sequences</taxon>
        <taxon>metagenomes</taxon>
        <taxon>ecological metagenomes</taxon>
    </lineage>
</organism>
<dbReference type="EMBL" id="VSSQ01008149">
    <property type="protein sequence ID" value="MPM38035.1"/>
    <property type="molecule type" value="Genomic_DNA"/>
</dbReference>
<dbReference type="AlphaFoldDB" id="A0A644ZAV5"/>
<comment type="caution">
    <text evidence="1">The sequence shown here is derived from an EMBL/GenBank/DDBJ whole genome shotgun (WGS) entry which is preliminary data.</text>
</comment>
<name>A0A644ZAV5_9ZZZZ</name>
<accession>A0A644ZAV5</accession>
<gene>
    <name evidence="1" type="ORF">SDC9_84658</name>
</gene>
<reference evidence="1" key="1">
    <citation type="submission" date="2019-08" db="EMBL/GenBank/DDBJ databases">
        <authorList>
            <person name="Kucharzyk K."/>
            <person name="Murdoch R.W."/>
            <person name="Higgins S."/>
            <person name="Loffler F."/>
        </authorList>
    </citation>
    <scope>NUCLEOTIDE SEQUENCE</scope>
</reference>